<dbReference type="eggNOG" id="ENOG50330YD">
    <property type="taxonomic scope" value="Bacteria"/>
</dbReference>
<reference evidence="3 4" key="2">
    <citation type="journal article" date="2011" name="Stand. Genomic Sci.">
        <title>Complete genome sequence of Isosphaera pallida type strain (IS1B).</title>
        <authorList>
            <consortium name="US DOE Joint Genome Institute (JGI-PGF)"/>
            <person name="Goker M."/>
            <person name="Cleland D."/>
            <person name="Saunders E."/>
            <person name="Lapidus A."/>
            <person name="Nolan M."/>
            <person name="Lucas S."/>
            <person name="Hammon N."/>
            <person name="Deshpande S."/>
            <person name="Cheng J.F."/>
            <person name="Tapia R."/>
            <person name="Han C."/>
            <person name="Goodwin L."/>
            <person name="Pitluck S."/>
            <person name="Liolios K."/>
            <person name="Pagani I."/>
            <person name="Ivanova N."/>
            <person name="Mavromatis K."/>
            <person name="Pati A."/>
            <person name="Chen A."/>
            <person name="Palaniappan K."/>
            <person name="Land M."/>
            <person name="Hauser L."/>
            <person name="Chang Y.J."/>
            <person name="Jeffries C.D."/>
            <person name="Detter J.C."/>
            <person name="Beck B."/>
            <person name="Woyke T."/>
            <person name="Bristow J."/>
            <person name="Eisen J.A."/>
            <person name="Markowitz V."/>
            <person name="Hugenholtz P."/>
            <person name="Kyrpides N.C."/>
            <person name="Klenk H.P."/>
        </authorList>
    </citation>
    <scope>NUCLEOTIDE SEQUENCE [LARGE SCALE GENOMIC DNA]</scope>
    <source>
        <strain evidence="4">ATCC 43644 / DSM 9630 / IS1B</strain>
    </source>
</reference>
<organism evidence="3 4">
    <name type="scientific">Isosphaera pallida (strain ATCC 43644 / DSM 9630 / IS1B)</name>
    <dbReference type="NCBI Taxonomy" id="575540"/>
    <lineage>
        <taxon>Bacteria</taxon>
        <taxon>Pseudomonadati</taxon>
        <taxon>Planctomycetota</taxon>
        <taxon>Planctomycetia</taxon>
        <taxon>Isosphaerales</taxon>
        <taxon>Isosphaeraceae</taxon>
        <taxon>Isosphaera</taxon>
    </lineage>
</organism>
<feature type="signal peptide" evidence="2">
    <location>
        <begin position="1"/>
        <end position="27"/>
    </location>
</feature>
<dbReference type="AlphaFoldDB" id="E8R279"/>
<name>E8R279_ISOPI</name>
<keyword evidence="2" id="KW-0732">Signal</keyword>
<accession>E8R279</accession>
<evidence type="ECO:0000256" key="2">
    <source>
        <dbReference type="SAM" id="SignalP"/>
    </source>
</evidence>
<dbReference type="EMBL" id="CP002353">
    <property type="protein sequence ID" value="ADV63509.1"/>
    <property type="molecule type" value="Genomic_DNA"/>
</dbReference>
<dbReference type="InParanoid" id="E8R279"/>
<feature type="chain" id="PRO_5003229955" evidence="2">
    <location>
        <begin position="28"/>
        <end position="236"/>
    </location>
</feature>
<evidence type="ECO:0000313" key="3">
    <source>
        <dbReference type="EMBL" id="ADV63509.1"/>
    </source>
</evidence>
<dbReference type="KEGG" id="ipa:Isop_2944"/>
<feature type="region of interest" description="Disordered" evidence="1">
    <location>
        <begin position="167"/>
        <end position="186"/>
    </location>
</feature>
<evidence type="ECO:0000256" key="1">
    <source>
        <dbReference type="SAM" id="MobiDB-lite"/>
    </source>
</evidence>
<dbReference type="Proteomes" id="UP000008631">
    <property type="component" value="Chromosome"/>
</dbReference>
<gene>
    <name evidence="3" type="ordered locus">Isop_2944</name>
</gene>
<dbReference type="HOGENOM" id="CLU_1209144_0_0_0"/>
<proteinExistence type="predicted"/>
<dbReference type="OrthoDB" id="281207at2"/>
<reference key="1">
    <citation type="submission" date="2010-11" db="EMBL/GenBank/DDBJ databases">
        <title>The complete sequence of chromosome of Isophaera pallida ATCC 43644.</title>
        <authorList>
            <consortium name="US DOE Joint Genome Institute (JGI-PGF)"/>
            <person name="Lucas S."/>
            <person name="Copeland A."/>
            <person name="Lapidus A."/>
            <person name="Bruce D."/>
            <person name="Goodwin L."/>
            <person name="Pitluck S."/>
            <person name="Kyrpides N."/>
            <person name="Mavromatis K."/>
            <person name="Pagani I."/>
            <person name="Ivanova N."/>
            <person name="Saunders E."/>
            <person name="Brettin T."/>
            <person name="Detter J.C."/>
            <person name="Han C."/>
            <person name="Tapia R."/>
            <person name="Land M."/>
            <person name="Hauser L."/>
            <person name="Markowitz V."/>
            <person name="Cheng J.-F."/>
            <person name="Hugenholtz P."/>
            <person name="Woyke T."/>
            <person name="Wu D."/>
            <person name="Eisen J.A."/>
        </authorList>
    </citation>
    <scope>NUCLEOTIDE SEQUENCE</scope>
    <source>
        <strain>ATCC 43644</strain>
    </source>
</reference>
<protein>
    <submittedName>
        <fullName evidence="3">Uncharacterized protein</fullName>
    </submittedName>
</protein>
<evidence type="ECO:0000313" key="4">
    <source>
        <dbReference type="Proteomes" id="UP000008631"/>
    </source>
</evidence>
<keyword evidence="4" id="KW-1185">Reference proteome</keyword>
<sequence length="236" mass="25311">MNSLELFRRAAWLAVVACVIASNPSRASEPTGPFTAKPLAQAAPDELAAPIRASLADQGTQILDGAGKPYLSLWFRKSLPLVEAFDGPQGNILLPGVTIGELIGAVHFPEEWIDYRDQLIEPGTYTIRYAHHPVDGNHQDVSPYRDFLLLVPAKLDQTTEPFGLDDLNKKSAESTGSSHPSVLPLVPAGDPVPQPTTLEDATHATWSLTLGLPAVAGQAKTPTTIPIRFIIFGVGH</sequence>
<dbReference type="RefSeq" id="WP_013565797.1">
    <property type="nucleotide sequence ID" value="NC_014962.1"/>
</dbReference>